<dbReference type="InterPro" id="IPR029044">
    <property type="entry name" value="Nucleotide-diphossugar_trans"/>
</dbReference>
<dbReference type="EMBL" id="JAAATW010000002">
    <property type="protein sequence ID" value="NBE08281.1"/>
    <property type="molecule type" value="Genomic_DNA"/>
</dbReference>
<dbReference type="Proteomes" id="UP001517376">
    <property type="component" value="Unassembled WGS sequence"/>
</dbReference>
<evidence type="ECO:0000313" key="3">
    <source>
        <dbReference type="Proteomes" id="UP001517376"/>
    </source>
</evidence>
<evidence type="ECO:0000259" key="1">
    <source>
        <dbReference type="Pfam" id="PF00535"/>
    </source>
</evidence>
<name>A0ABW9Y6T4_9RHOB</name>
<reference evidence="3" key="1">
    <citation type="submission" date="2020-01" db="EMBL/GenBank/DDBJ databases">
        <title>Sphingomonas sp. strain CSW-10.</title>
        <authorList>
            <person name="Chen W.-M."/>
        </authorList>
    </citation>
    <scope>NUCLEOTIDE SEQUENCE [LARGE SCALE GENOMIC DNA]</scope>
    <source>
        <strain evidence="3">CCP-1</strain>
    </source>
</reference>
<dbReference type="Pfam" id="PF00535">
    <property type="entry name" value="Glycos_transf_2"/>
    <property type="match status" value="1"/>
</dbReference>
<protein>
    <submittedName>
        <fullName evidence="2">Glycosyltransferase</fullName>
    </submittedName>
</protein>
<sequence length="334" mass="37149">MDADRAPFRLSLAIPVWNDAEGVARLLRQAAELGVFDDAVIVDDASDVPLDPAALVPEGAFPGGVTILRCEVQRGAGHARNIALARVGGTHVIFFDSDDLFGRDFPQIVALAAAQTDPFDFMIFRHDDSRRMGEGLPGGTFASEEEHWRAIGARAQPQAIGRGKAARLVRLSAYPWNKIYRTAFLRERGLRCTELMVHNDVELHWTSFIAAERILVTTLIGAVHYVFDNGGRLTNRRSRERLEVFAALANVLSRITATVPNGGLYFLVPFVRFSWNLIGWIEANLDPDHTAELRHRARRFFLQHLNGPHMTLLAHGDPALARSVLRFATTGTRR</sequence>
<comment type="caution">
    <text evidence="2">The sequence shown here is derived from an EMBL/GenBank/DDBJ whole genome shotgun (WGS) entry which is preliminary data.</text>
</comment>
<proteinExistence type="predicted"/>
<dbReference type="SUPFAM" id="SSF53448">
    <property type="entry name" value="Nucleotide-diphospho-sugar transferases"/>
    <property type="match status" value="1"/>
</dbReference>
<accession>A0ABW9Y6T4</accession>
<keyword evidence="3" id="KW-1185">Reference proteome</keyword>
<evidence type="ECO:0000313" key="2">
    <source>
        <dbReference type="EMBL" id="NBE08281.1"/>
    </source>
</evidence>
<dbReference type="CDD" id="cd00761">
    <property type="entry name" value="Glyco_tranf_GTA_type"/>
    <property type="match status" value="1"/>
</dbReference>
<dbReference type="InterPro" id="IPR001173">
    <property type="entry name" value="Glyco_trans_2-like"/>
</dbReference>
<organism evidence="2 3">
    <name type="scientific">Paragemmobacter ruber</name>
    <dbReference type="NCBI Taxonomy" id="1985673"/>
    <lineage>
        <taxon>Bacteria</taxon>
        <taxon>Pseudomonadati</taxon>
        <taxon>Pseudomonadota</taxon>
        <taxon>Alphaproteobacteria</taxon>
        <taxon>Rhodobacterales</taxon>
        <taxon>Paracoccaceae</taxon>
        <taxon>Paragemmobacter</taxon>
    </lineage>
</organism>
<dbReference type="Gene3D" id="3.90.550.10">
    <property type="entry name" value="Spore Coat Polysaccharide Biosynthesis Protein SpsA, Chain A"/>
    <property type="match status" value="1"/>
</dbReference>
<feature type="domain" description="Glycosyltransferase 2-like" evidence="1">
    <location>
        <begin position="11"/>
        <end position="116"/>
    </location>
</feature>
<gene>
    <name evidence="2" type="ORF">GU920_12095</name>
</gene>